<evidence type="ECO:0000313" key="2">
    <source>
        <dbReference type="Proteomes" id="UP000236291"/>
    </source>
</evidence>
<comment type="caution">
    <text evidence="1">The sequence shown here is derived from an EMBL/GenBank/DDBJ whole genome shotgun (WGS) entry which is preliminary data.</text>
</comment>
<dbReference type="AlphaFoldDB" id="A0A2K3K668"/>
<accession>A0A2K3K668</accession>
<name>A0A2K3K668_TRIPR</name>
<organism evidence="1 2">
    <name type="scientific">Trifolium pratense</name>
    <name type="common">Red clover</name>
    <dbReference type="NCBI Taxonomy" id="57577"/>
    <lineage>
        <taxon>Eukaryota</taxon>
        <taxon>Viridiplantae</taxon>
        <taxon>Streptophyta</taxon>
        <taxon>Embryophyta</taxon>
        <taxon>Tracheophyta</taxon>
        <taxon>Spermatophyta</taxon>
        <taxon>Magnoliopsida</taxon>
        <taxon>eudicotyledons</taxon>
        <taxon>Gunneridae</taxon>
        <taxon>Pentapetalae</taxon>
        <taxon>rosids</taxon>
        <taxon>fabids</taxon>
        <taxon>Fabales</taxon>
        <taxon>Fabaceae</taxon>
        <taxon>Papilionoideae</taxon>
        <taxon>50 kb inversion clade</taxon>
        <taxon>NPAAA clade</taxon>
        <taxon>Hologalegina</taxon>
        <taxon>IRL clade</taxon>
        <taxon>Trifolieae</taxon>
        <taxon>Trifolium</taxon>
    </lineage>
</organism>
<dbReference type="EMBL" id="ASHM01143631">
    <property type="protein sequence ID" value="PNX61777.1"/>
    <property type="molecule type" value="Genomic_DNA"/>
</dbReference>
<dbReference type="Proteomes" id="UP000236291">
    <property type="component" value="Unassembled WGS sequence"/>
</dbReference>
<protein>
    <submittedName>
        <fullName evidence="1">Uncharacterized protein</fullName>
    </submittedName>
</protein>
<reference evidence="1 2" key="2">
    <citation type="journal article" date="2017" name="Front. Plant Sci.">
        <title>Gene Classification and Mining of Molecular Markers Useful in Red Clover (Trifolium pratense) Breeding.</title>
        <authorList>
            <person name="Istvanek J."/>
            <person name="Dluhosova J."/>
            <person name="Dluhos P."/>
            <person name="Patkova L."/>
            <person name="Nedelnik J."/>
            <person name="Repkova J."/>
        </authorList>
    </citation>
    <scope>NUCLEOTIDE SEQUENCE [LARGE SCALE GENOMIC DNA]</scope>
    <source>
        <strain evidence="2">cv. Tatra</strain>
        <tissue evidence="1">Young leaves</tissue>
    </source>
</reference>
<sequence>MILPCQYQQDNKEILQLQVCGCVVVNSRLGNHPSQANQSCALYKIDCSINPSSALMYTAQIL</sequence>
<evidence type="ECO:0000313" key="1">
    <source>
        <dbReference type="EMBL" id="PNX61777.1"/>
    </source>
</evidence>
<gene>
    <name evidence="1" type="ORF">L195_g060830</name>
</gene>
<reference evidence="1 2" key="1">
    <citation type="journal article" date="2014" name="Am. J. Bot.">
        <title>Genome assembly and annotation for red clover (Trifolium pratense; Fabaceae).</title>
        <authorList>
            <person name="Istvanek J."/>
            <person name="Jaros M."/>
            <person name="Krenek A."/>
            <person name="Repkova J."/>
        </authorList>
    </citation>
    <scope>NUCLEOTIDE SEQUENCE [LARGE SCALE GENOMIC DNA]</scope>
    <source>
        <strain evidence="2">cv. Tatra</strain>
        <tissue evidence="1">Young leaves</tissue>
    </source>
</reference>
<feature type="non-terminal residue" evidence="1">
    <location>
        <position position="62"/>
    </location>
</feature>
<proteinExistence type="predicted"/>